<feature type="domain" description="HAMP" evidence="12">
    <location>
        <begin position="182"/>
        <end position="235"/>
    </location>
</feature>
<dbReference type="InterPro" id="IPR003661">
    <property type="entry name" value="HisK_dim/P_dom"/>
</dbReference>
<dbReference type="SMART" id="SM00304">
    <property type="entry name" value="HAMP"/>
    <property type="match status" value="1"/>
</dbReference>
<dbReference type="PANTHER" id="PTHR42878">
    <property type="entry name" value="TWO-COMPONENT HISTIDINE KINASE"/>
    <property type="match status" value="1"/>
</dbReference>
<keyword evidence="6" id="KW-0547">Nucleotide-binding</keyword>
<evidence type="ECO:0000259" key="11">
    <source>
        <dbReference type="PROSITE" id="PS50109"/>
    </source>
</evidence>
<dbReference type="GO" id="GO:0007234">
    <property type="term" value="P:osmosensory signaling via phosphorelay pathway"/>
    <property type="evidence" value="ECO:0007669"/>
    <property type="project" value="TreeGrafter"/>
</dbReference>
<dbReference type="Pfam" id="PF00672">
    <property type="entry name" value="HAMP"/>
    <property type="match status" value="1"/>
</dbReference>
<dbReference type="EC" id="2.7.13.3" evidence="3"/>
<dbReference type="OrthoDB" id="9813151at2"/>
<dbReference type="SUPFAM" id="SSF158472">
    <property type="entry name" value="HAMP domain-like"/>
    <property type="match status" value="1"/>
</dbReference>
<accession>W6RZF9</accession>
<dbReference type="PROSITE" id="PS50109">
    <property type="entry name" value="HIS_KIN"/>
    <property type="match status" value="1"/>
</dbReference>
<sequence length="455" mass="52016">MKSKTTLQRRMLYIIIFSSIITIIIASLLINKTMSTKFNEYIEQVGENSNKKIVESIEAEYNKYQVLDERVGEALYRDAYMGNYYLTLINKNGEVVWKMEENDIIALSEENASKKDLGVYDAPKYQLISGDKEIGYVIIGRYSSLLTSEREVNFKSSINRNVIASGFMAILIAIALAIIESRQLSKPIEELSKTAEEISKGNFSVRSYEFSTIREIEALRESINNLGESLYNGEVVRKRLVSDVSHELRTPLNILQNNLEAMIDGIIPISIEKLEIINDEVVRFSKLIDNLKVLKSFEEHSVKMNLKNLDLNKILRSTCENFRLSFEDREVSLEYIEEGDAVIIGDEVKIREVLVNILSNCLKYVKPKGVVKVYLRVLTDTIEVVVWDNGMGINKNDLKFVFERLYRADKSRNSDGLGLGLTICKSIMEAHGGKIFLDSKENHWTEVKLVFNKIK</sequence>
<dbReference type="AlphaFoldDB" id="W6RZF9"/>
<dbReference type="InterPro" id="IPR036890">
    <property type="entry name" value="HATPase_C_sf"/>
</dbReference>
<dbReference type="STRING" id="1216932.CM240_1836"/>
<dbReference type="SMART" id="SM00387">
    <property type="entry name" value="HATPase_c"/>
    <property type="match status" value="1"/>
</dbReference>
<dbReference type="InterPro" id="IPR003660">
    <property type="entry name" value="HAMP_dom"/>
</dbReference>
<keyword evidence="5 13" id="KW-0808">Transferase</keyword>
<keyword evidence="10" id="KW-0812">Transmembrane</keyword>
<dbReference type="SUPFAM" id="SSF55874">
    <property type="entry name" value="ATPase domain of HSP90 chaperone/DNA topoisomerase II/histidine kinase"/>
    <property type="match status" value="1"/>
</dbReference>
<evidence type="ECO:0000256" key="7">
    <source>
        <dbReference type="ARBA" id="ARBA00022777"/>
    </source>
</evidence>
<evidence type="ECO:0000259" key="12">
    <source>
        <dbReference type="PROSITE" id="PS50885"/>
    </source>
</evidence>
<dbReference type="GO" id="GO:0030295">
    <property type="term" value="F:protein kinase activator activity"/>
    <property type="evidence" value="ECO:0007669"/>
    <property type="project" value="TreeGrafter"/>
</dbReference>
<dbReference type="EMBL" id="HG917868">
    <property type="protein sequence ID" value="CDM68994.1"/>
    <property type="molecule type" value="Genomic_DNA"/>
</dbReference>
<evidence type="ECO:0000256" key="10">
    <source>
        <dbReference type="SAM" id="Phobius"/>
    </source>
</evidence>
<proteinExistence type="predicted"/>
<evidence type="ECO:0000256" key="1">
    <source>
        <dbReference type="ARBA" id="ARBA00000085"/>
    </source>
</evidence>
<dbReference type="SMART" id="SM00388">
    <property type="entry name" value="HisKA"/>
    <property type="match status" value="1"/>
</dbReference>
<evidence type="ECO:0000256" key="5">
    <source>
        <dbReference type="ARBA" id="ARBA00022679"/>
    </source>
</evidence>
<dbReference type="GO" id="GO:0000156">
    <property type="term" value="F:phosphorelay response regulator activity"/>
    <property type="evidence" value="ECO:0007669"/>
    <property type="project" value="TreeGrafter"/>
</dbReference>
<feature type="transmembrane region" description="Helical" evidence="10">
    <location>
        <begin position="162"/>
        <end position="179"/>
    </location>
</feature>
<dbReference type="Proteomes" id="UP000019426">
    <property type="component" value="Chromosome M2/40_rep1"/>
</dbReference>
<evidence type="ECO:0000256" key="8">
    <source>
        <dbReference type="ARBA" id="ARBA00022840"/>
    </source>
</evidence>
<evidence type="ECO:0000256" key="3">
    <source>
        <dbReference type="ARBA" id="ARBA00012438"/>
    </source>
</evidence>
<dbReference type="GO" id="GO:0016020">
    <property type="term" value="C:membrane"/>
    <property type="evidence" value="ECO:0007669"/>
    <property type="project" value="UniProtKB-SubCell"/>
</dbReference>
<dbReference type="SUPFAM" id="SSF47384">
    <property type="entry name" value="Homodimeric domain of signal transducing histidine kinase"/>
    <property type="match status" value="1"/>
</dbReference>
<dbReference type="PRINTS" id="PR00344">
    <property type="entry name" value="BCTRLSENSOR"/>
</dbReference>
<dbReference type="CDD" id="cd00075">
    <property type="entry name" value="HATPase"/>
    <property type="match status" value="1"/>
</dbReference>
<dbReference type="InterPro" id="IPR003594">
    <property type="entry name" value="HATPase_dom"/>
</dbReference>
<evidence type="ECO:0000256" key="9">
    <source>
        <dbReference type="ARBA" id="ARBA00023012"/>
    </source>
</evidence>
<dbReference type="HOGENOM" id="CLU_000445_89_6_9"/>
<dbReference type="Gene3D" id="6.10.340.10">
    <property type="match status" value="1"/>
</dbReference>
<dbReference type="GO" id="GO:0000155">
    <property type="term" value="F:phosphorelay sensor kinase activity"/>
    <property type="evidence" value="ECO:0007669"/>
    <property type="project" value="InterPro"/>
</dbReference>
<evidence type="ECO:0000313" key="13">
    <source>
        <dbReference type="EMBL" id="CDM68994.1"/>
    </source>
</evidence>
<keyword evidence="7 13" id="KW-0418">Kinase</keyword>
<dbReference type="CDD" id="cd00082">
    <property type="entry name" value="HisKA"/>
    <property type="match status" value="1"/>
</dbReference>
<organism evidence="13 14">
    <name type="scientific">Clostridium bornimense</name>
    <dbReference type="NCBI Taxonomy" id="1216932"/>
    <lineage>
        <taxon>Bacteria</taxon>
        <taxon>Bacillati</taxon>
        <taxon>Bacillota</taxon>
        <taxon>Clostridia</taxon>
        <taxon>Eubacteriales</taxon>
        <taxon>Clostridiaceae</taxon>
        <taxon>Clostridium</taxon>
    </lineage>
</organism>
<evidence type="ECO:0000313" key="14">
    <source>
        <dbReference type="Proteomes" id="UP000019426"/>
    </source>
</evidence>
<dbReference type="InterPro" id="IPR004358">
    <property type="entry name" value="Sig_transdc_His_kin-like_C"/>
</dbReference>
<keyword evidence="8" id="KW-0067">ATP-binding</keyword>
<dbReference type="PATRIC" id="fig|1216932.3.peg.1834"/>
<keyword evidence="4" id="KW-0597">Phosphoprotein</keyword>
<dbReference type="eggNOG" id="COG5002">
    <property type="taxonomic scope" value="Bacteria"/>
</dbReference>
<dbReference type="InterPro" id="IPR005467">
    <property type="entry name" value="His_kinase_dom"/>
</dbReference>
<dbReference type="Gene3D" id="3.30.565.10">
    <property type="entry name" value="Histidine kinase-like ATPase, C-terminal domain"/>
    <property type="match status" value="1"/>
</dbReference>
<dbReference type="KEGG" id="clt:CM240_1836"/>
<reference evidence="13 14" key="1">
    <citation type="submission" date="2013-11" db="EMBL/GenBank/DDBJ databases">
        <title>Complete genome sequence of Clostridum sp. M2/40.</title>
        <authorList>
            <person name="Wibberg D."/>
            <person name="Puehler A."/>
            <person name="Schlueter A."/>
        </authorList>
    </citation>
    <scope>NUCLEOTIDE SEQUENCE [LARGE SCALE GENOMIC DNA]</scope>
    <source>
        <strain evidence="14">M2/40</strain>
    </source>
</reference>
<gene>
    <name evidence="13" type="ORF">CM240_1836</name>
</gene>
<dbReference type="FunFam" id="3.30.565.10:FF:000006">
    <property type="entry name" value="Sensor histidine kinase WalK"/>
    <property type="match status" value="1"/>
</dbReference>
<keyword evidence="9" id="KW-0902">Two-component regulatory system</keyword>
<dbReference type="InterPro" id="IPR050351">
    <property type="entry name" value="BphY/WalK/GraS-like"/>
</dbReference>
<name>W6RZF9_9CLOT</name>
<dbReference type="InterPro" id="IPR036097">
    <property type="entry name" value="HisK_dim/P_sf"/>
</dbReference>
<feature type="domain" description="Histidine kinase" evidence="11">
    <location>
        <begin position="243"/>
        <end position="455"/>
    </location>
</feature>
<feature type="transmembrane region" description="Helical" evidence="10">
    <location>
        <begin position="12"/>
        <end position="30"/>
    </location>
</feature>
<keyword evidence="10" id="KW-0472">Membrane</keyword>
<evidence type="ECO:0000256" key="2">
    <source>
        <dbReference type="ARBA" id="ARBA00004370"/>
    </source>
</evidence>
<keyword evidence="10" id="KW-1133">Transmembrane helix</keyword>
<evidence type="ECO:0000256" key="6">
    <source>
        <dbReference type="ARBA" id="ARBA00022741"/>
    </source>
</evidence>
<comment type="subcellular location">
    <subcellularLocation>
        <location evidence="2">Membrane</location>
    </subcellularLocation>
</comment>
<dbReference type="RefSeq" id="WP_044038561.1">
    <property type="nucleotide sequence ID" value="NZ_HG917868.1"/>
</dbReference>
<evidence type="ECO:0000256" key="4">
    <source>
        <dbReference type="ARBA" id="ARBA00022553"/>
    </source>
</evidence>
<dbReference type="CDD" id="cd06225">
    <property type="entry name" value="HAMP"/>
    <property type="match status" value="1"/>
</dbReference>
<dbReference type="Pfam" id="PF02518">
    <property type="entry name" value="HATPase_c"/>
    <property type="match status" value="1"/>
</dbReference>
<dbReference type="Gene3D" id="1.10.287.130">
    <property type="match status" value="1"/>
</dbReference>
<comment type="catalytic activity">
    <reaction evidence="1">
        <text>ATP + protein L-histidine = ADP + protein N-phospho-L-histidine.</text>
        <dbReference type="EC" id="2.7.13.3"/>
    </reaction>
</comment>
<dbReference type="PANTHER" id="PTHR42878:SF7">
    <property type="entry name" value="SENSOR HISTIDINE KINASE GLRK"/>
    <property type="match status" value="1"/>
</dbReference>
<dbReference type="PROSITE" id="PS50885">
    <property type="entry name" value="HAMP"/>
    <property type="match status" value="1"/>
</dbReference>
<keyword evidence="14" id="KW-1185">Reference proteome</keyword>
<protein>
    <recommendedName>
        <fullName evidence="3">histidine kinase</fullName>
        <ecNumber evidence="3">2.7.13.3</ecNumber>
    </recommendedName>
</protein>
<dbReference type="Pfam" id="PF00512">
    <property type="entry name" value="HisKA"/>
    <property type="match status" value="1"/>
</dbReference>